<dbReference type="InterPro" id="IPR036291">
    <property type="entry name" value="NAD(P)-bd_dom_sf"/>
</dbReference>
<accession>A0ABW2DIR2</accession>
<name>A0ABW2DIR2_9BACT</name>
<dbReference type="InterPro" id="IPR051783">
    <property type="entry name" value="NAD(P)-dependent_oxidoreduct"/>
</dbReference>
<evidence type="ECO:0000259" key="1">
    <source>
        <dbReference type="Pfam" id="PF01370"/>
    </source>
</evidence>
<proteinExistence type="predicted"/>
<reference evidence="3" key="1">
    <citation type="journal article" date="2019" name="Int. J. Syst. Evol. Microbiol.">
        <title>The Global Catalogue of Microorganisms (GCM) 10K type strain sequencing project: providing services to taxonomists for standard genome sequencing and annotation.</title>
        <authorList>
            <consortium name="The Broad Institute Genomics Platform"/>
            <consortium name="The Broad Institute Genome Sequencing Center for Infectious Disease"/>
            <person name="Wu L."/>
            <person name="Ma J."/>
        </authorList>
    </citation>
    <scope>NUCLEOTIDE SEQUENCE [LARGE SCALE GENOMIC DNA]</scope>
    <source>
        <strain evidence="3">CGMCC 4.7393</strain>
    </source>
</reference>
<sequence length="322" mass="36530">MKKVLLTGGSGLIGHFLLQRLLQQGFEVVGLLRKTPSSVRHPLLKWVEGDILDSVLLRDIVSQVDEVYHCAGFVSYAPQDVNLLQQINVEGTENIVNACLMHPEVKLCHISSIAAISRKKGQEVIDESSKWESVAEKSSYAISKHFAEMEVWRGVAEGLKAVIVNPSIVLGPGDWNRSSTQLFKYVADERLFYVHGYSNFVDVRDVVEGIALLMKGNHFGERFIINGHHETYQNFFEEVANVWGKKSPKLKVPNWMTEILWRAEAVRGRVTGKRPLITKETARIAQERHFYTNLKVREATGMEFRPLHETIEWSCQSLSAQM</sequence>
<dbReference type="InterPro" id="IPR001509">
    <property type="entry name" value="Epimerase_deHydtase"/>
</dbReference>
<dbReference type="Pfam" id="PF01370">
    <property type="entry name" value="Epimerase"/>
    <property type="match status" value="1"/>
</dbReference>
<feature type="domain" description="NAD-dependent epimerase/dehydratase" evidence="1">
    <location>
        <begin position="4"/>
        <end position="216"/>
    </location>
</feature>
<dbReference type="PANTHER" id="PTHR48079:SF6">
    <property type="entry name" value="NAD(P)-BINDING DOMAIN-CONTAINING PROTEIN-RELATED"/>
    <property type="match status" value="1"/>
</dbReference>
<comment type="caution">
    <text evidence="2">The sequence shown here is derived from an EMBL/GenBank/DDBJ whole genome shotgun (WGS) entry which is preliminary data.</text>
</comment>
<dbReference type="Gene3D" id="3.40.50.720">
    <property type="entry name" value="NAD(P)-binding Rossmann-like Domain"/>
    <property type="match status" value="1"/>
</dbReference>
<evidence type="ECO:0000313" key="2">
    <source>
        <dbReference type="EMBL" id="MFC6996116.1"/>
    </source>
</evidence>
<gene>
    <name evidence="2" type="ORF">ACFQHR_00705</name>
</gene>
<keyword evidence="3" id="KW-1185">Reference proteome</keyword>
<dbReference type="Proteomes" id="UP001596405">
    <property type="component" value="Unassembled WGS sequence"/>
</dbReference>
<dbReference type="SUPFAM" id="SSF51735">
    <property type="entry name" value="NAD(P)-binding Rossmann-fold domains"/>
    <property type="match status" value="1"/>
</dbReference>
<dbReference type="EMBL" id="JBHSYQ010000001">
    <property type="protein sequence ID" value="MFC6996116.1"/>
    <property type="molecule type" value="Genomic_DNA"/>
</dbReference>
<evidence type="ECO:0000313" key="3">
    <source>
        <dbReference type="Proteomes" id="UP001596405"/>
    </source>
</evidence>
<organism evidence="2 3">
    <name type="scientific">Rufibacter roseus</name>
    <dbReference type="NCBI Taxonomy" id="1567108"/>
    <lineage>
        <taxon>Bacteria</taxon>
        <taxon>Pseudomonadati</taxon>
        <taxon>Bacteroidota</taxon>
        <taxon>Cytophagia</taxon>
        <taxon>Cytophagales</taxon>
        <taxon>Hymenobacteraceae</taxon>
        <taxon>Rufibacter</taxon>
    </lineage>
</organism>
<dbReference type="RefSeq" id="WP_066618189.1">
    <property type="nucleotide sequence ID" value="NZ_JBHSYQ010000001.1"/>
</dbReference>
<protein>
    <submittedName>
        <fullName evidence="2">NAD-dependent epimerase/dehydratase family protein</fullName>
    </submittedName>
</protein>
<dbReference type="PANTHER" id="PTHR48079">
    <property type="entry name" value="PROTEIN YEEZ"/>
    <property type="match status" value="1"/>
</dbReference>